<dbReference type="AlphaFoldDB" id="A0A1K2HMD7"/>
<feature type="compositionally biased region" description="Basic residues" evidence="2">
    <location>
        <begin position="395"/>
        <end position="413"/>
    </location>
</feature>
<dbReference type="InterPro" id="IPR031304">
    <property type="entry name" value="SLT_2"/>
</dbReference>
<dbReference type="InterPro" id="IPR011757">
    <property type="entry name" value="Lytic_transglycosylase_MltB"/>
</dbReference>
<dbReference type="InterPro" id="IPR043426">
    <property type="entry name" value="MltB-like"/>
</dbReference>
<dbReference type="GO" id="GO:0008933">
    <property type="term" value="F:peptidoglycan lytic transglycosylase activity"/>
    <property type="evidence" value="ECO:0007669"/>
    <property type="project" value="TreeGrafter"/>
</dbReference>
<dbReference type="NCBIfam" id="TIGR02282">
    <property type="entry name" value="MltB"/>
    <property type="match status" value="1"/>
</dbReference>
<evidence type="ECO:0000259" key="4">
    <source>
        <dbReference type="Pfam" id="PF13406"/>
    </source>
</evidence>
<feature type="active site" evidence="1">
    <location>
        <position position="176"/>
    </location>
</feature>
<evidence type="ECO:0000313" key="6">
    <source>
        <dbReference type="Proteomes" id="UP000186513"/>
    </source>
</evidence>
<dbReference type="InterPro" id="IPR023346">
    <property type="entry name" value="Lysozyme-like_dom_sf"/>
</dbReference>
<accession>A0A1K2HMD7</accession>
<feature type="chain" id="PRO_5012611374" evidence="3">
    <location>
        <begin position="36"/>
        <end position="413"/>
    </location>
</feature>
<evidence type="ECO:0000256" key="2">
    <source>
        <dbReference type="SAM" id="MobiDB-lite"/>
    </source>
</evidence>
<reference evidence="5 6" key="1">
    <citation type="submission" date="2016-11" db="EMBL/GenBank/DDBJ databases">
        <authorList>
            <person name="Jaros S."/>
            <person name="Januszkiewicz K."/>
            <person name="Wedrychowicz H."/>
        </authorList>
    </citation>
    <scope>NUCLEOTIDE SEQUENCE [LARGE SCALE GENOMIC DNA]</scope>
    <source>
        <strain evidence="5 6">DSM 18899</strain>
    </source>
</reference>
<gene>
    <name evidence="5" type="ORF">SAMN02745887_02658</name>
</gene>
<keyword evidence="3" id="KW-0732">Signal</keyword>
<dbReference type="Gene3D" id="1.10.530.10">
    <property type="match status" value="1"/>
</dbReference>
<sequence>MSGARPKPARRQDRMETVLRLVAFLLALAALCAQADSPPDQTAQPVPQQDEAPALPVDADIDSMPPADEAQLPPPPPFAERADVQAFVDELALQHGFNPLVLTEQFRQVDLRPNILAIFDRPSTSRPYYQFRPDFVNPTRIRLGVEFWHSHAELIAAVAEQYGVEPEYLVSILGVETLWGRNTGKFRVMDVLSTAAFDYPRRADFFRSELREFLLLAREEGSDPFGFRGSYAGAMGMPQFMPSSYHRFAQDWDGDGHRDIRDNTGDILASVANYFVAHGWAKGQPVLLPAQVEGEAWQPLAADKFNLHYRISELAAFGVRSAVAVEGDPLAVLAPLESAPGVTDFWLGLGNFYALTRYNRSTLYAMAVHELALAIKAAWLDPSLLPPKPQPVVRKANKRKAKQAVKRKKVRRK</sequence>
<dbReference type="Gene3D" id="1.10.8.350">
    <property type="entry name" value="Bacterial muramidase"/>
    <property type="match status" value="1"/>
</dbReference>
<dbReference type="Proteomes" id="UP000186513">
    <property type="component" value="Unassembled WGS sequence"/>
</dbReference>
<dbReference type="FunFam" id="1.10.8.350:FF:000001">
    <property type="entry name" value="Lytic murein transglycosylase B"/>
    <property type="match status" value="1"/>
</dbReference>
<dbReference type="Pfam" id="PF13406">
    <property type="entry name" value="SLT_2"/>
    <property type="match status" value="1"/>
</dbReference>
<dbReference type="GO" id="GO:0009253">
    <property type="term" value="P:peptidoglycan catabolic process"/>
    <property type="evidence" value="ECO:0007669"/>
    <property type="project" value="TreeGrafter"/>
</dbReference>
<dbReference type="EMBL" id="FPKR01000010">
    <property type="protein sequence ID" value="SFZ77861.1"/>
    <property type="molecule type" value="Genomic_DNA"/>
</dbReference>
<protein>
    <submittedName>
        <fullName evidence="5">Membrane-bound lytic murein transglycosylase B</fullName>
    </submittedName>
</protein>
<proteinExistence type="predicted"/>
<evidence type="ECO:0000256" key="1">
    <source>
        <dbReference type="PIRSR" id="PIRSR611757-1"/>
    </source>
</evidence>
<feature type="domain" description="Transglycosylase SLT" evidence="4">
    <location>
        <begin position="81"/>
        <end position="372"/>
    </location>
</feature>
<organism evidence="5 6">
    <name type="scientific">Chitinimonas taiwanensis DSM 18899</name>
    <dbReference type="NCBI Taxonomy" id="1121279"/>
    <lineage>
        <taxon>Bacteria</taxon>
        <taxon>Pseudomonadati</taxon>
        <taxon>Pseudomonadota</taxon>
        <taxon>Betaproteobacteria</taxon>
        <taxon>Neisseriales</taxon>
        <taxon>Chitinibacteraceae</taxon>
        <taxon>Chitinimonas</taxon>
    </lineage>
</organism>
<dbReference type="PANTHER" id="PTHR30163:SF9">
    <property type="entry name" value="MEMBRANE-BOUND LYTIC MUREIN TRANSGLYCOSYLASE B"/>
    <property type="match status" value="1"/>
</dbReference>
<dbReference type="PANTHER" id="PTHR30163">
    <property type="entry name" value="MEMBRANE-BOUND LYTIC MUREIN TRANSGLYCOSYLASE B"/>
    <property type="match status" value="1"/>
</dbReference>
<dbReference type="CDD" id="cd13399">
    <property type="entry name" value="Slt35-like"/>
    <property type="match status" value="1"/>
</dbReference>
<feature type="region of interest" description="Disordered" evidence="2">
    <location>
        <begin position="386"/>
        <end position="413"/>
    </location>
</feature>
<dbReference type="SUPFAM" id="SSF53955">
    <property type="entry name" value="Lysozyme-like"/>
    <property type="match status" value="1"/>
</dbReference>
<evidence type="ECO:0000256" key="3">
    <source>
        <dbReference type="SAM" id="SignalP"/>
    </source>
</evidence>
<dbReference type="STRING" id="1121279.SAMN02745887_02658"/>
<name>A0A1K2HMD7_9NEIS</name>
<feature type="signal peptide" evidence="3">
    <location>
        <begin position="1"/>
        <end position="35"/>
    </location>
</feature>
<feature type="region of interest" description="Disordered" evidence="2">
    <location>
        <begin position="56"/>
        <end position="77"/>
    </location>
</feature>
<keyword evidence="6" id="KW-1185">Reference proteome</keyword>
<dbReference type="OrthoDB" id="9772911at2"/>
<evidence type="ECO:0000313" key="5">
    <source>
        <dbReference type="EMBL" id="SFZ77861.1"/>
    </source>
</evidence>